<evidence type="ECO:0000313" key="2">
    <source>
        <dbReference type="Proteomes" id="UP000069272"/>
    </source>
</evidence>
<protein>
    <submittedName>
        <fullName evidence="1">Uncharacterized protein</fullName>
    </submittedName>
</protein>
<organism evidence="1 2">
    <name type="scientific">Anopheles albimanus</name>
    <name type="common">New world malaria mosquito</name>
    <dbReference type="NCBI Taxonomy" id="7167"/>
    <lineage>
        <taxon>Eukaryota</taxon>
        <taxon>Metazoa</taxon>
        <taxon>Ecdysozoa</taxon>
        <taxon>Arthropoda</taxon>
        <taxon>Hexapoda</taxon>
        <taxon>Insecta</taxon>
        <taxon>Pterygota</taxon>
        <taxon>Neoptera</taxon>
        <taxon>Endopterygota</taxon>
        <taxon>Diptera</taxon>
        <taxon>Nematocera</taxon>
        <taxon>Culicoidea</taxon>
        <taxon>Culicidae</taxon>
        <taxon>Anophelinae</taxon>
        <taxon>Anopheles</taxon>
    </lineage>
</organism>
<proteinExistence type="predicted"/>
<dbReference type="Proteomes" id="UP000069272">
    <property type="component" value="Chromosome 3R"/>
</dbReference>
<name>A0A182FYE2_ANOAL</name>
<dbReference type="AlphaFoldDB" id="A0A182FYE2"/>
<dbReference type="VEuPathDB" id="VectorBase:AALB014634"/>
<keyword evidence="2" id="KW-1185">Reference proteome</keyword>
<sequence length="89" mass="10357">MTASAPLKREDFFRHYRRNPSAGDVSRKYPGHTSHIRQPSNSGFFFRVAPSTRTVDWHSLSIRVPPFFHFAILTLTLHYPYFTCCLVRG</sequence>
<reference evidence="1 2" key="1">
    <citation type="journal article" date="2017" name="G3 (Bethesda)">
        <title>The Physical Genome Mapping of Anopheles albimanus Corrected Scaffold Misassemblies and Identified Interarm Rearrangements in Genus Anopheles.</title>
        <authorList>
            <person name="Artemov G.N."/>
            <person name="Peery A.N."/>
            <person name="Jiang X."/>
            <person name="Tu Z."/>
            <person name="Stegniy V.N."/>
            <person name="Sharakhova M.V."/>
            <person name="Sharakhov I.V."/>
        </authorList>
    </citation>
    <scope>NUCLEOTIDE SEQUENCE [LARGE SCALE GENOMIC DNA]</scope>
    <source>
        <strain evidence="1 2">ALBI9_A</strain>
    </source>
</reference>
<dbReference type="EnsemblMetazoa" id="AALB014634-RA">
    <property type="protein sequence ID" value="AALB014634-PA"/>
    <property type="gene ID" value="AALB014634"/>
</dbReference>
<evidence type="ECO:0000313" key="1">
    <source>
        <dbReference type="EnsemblMetazoa" id="AALB014634-PA"/>
    </source>
</evidence>
<accession>A0A182FYE2</accession>
<reference evidence="1" key="2">
    <citation type="submission" date="2022-08" db="UniProtKB">
        <authorList>
            <consortium name="EnsemblMetazoa"/>
        </authorList>
    </citation>
    <scope>IDENTIFICATION</scope>
    <source>
        <strain evidence="1">STECLA/ALBI9_A</strain>
    </source>
</reference>